<dbReference type="AlphaFoldDB" id="A0A248TD25"/>
<protein>
    <recommendedName>
        <fullName evidence="5 11">2-dehydropantoate 2-reductase</fullName>
        <ecNumber evidence="4 11">1.1.1.169</ecNumber>
    </recommendedName>
    <alternativeName>
        <fullName evidence="9 11">Ketopantoate reductase</fullName>
    </alternativeName>
</protein>
<dbReference type="PANTHER" id="PTHR43765:SF2">
    <property type="entry name" value="2-DEHYDROPANTOATE 2-REDUCTASE"/>
    <property type="match status" value="1"/>
</dbReference>
<evidence type="ECO:0000259" key="14">
    <source>
        <dbReference type="Pfam" id="PF08546"/>
    </source>
</evidence>
<dbReference type="NCBIfam" id="NF005093">
    <property type="entry name" value="PRK06522.2-4"/>
    <property type="match status" value="1"/>
</dbReference>
<keyword evidence="8 11" id="KW-0560">Oxidoreductase</keyword>
<feature type="domain" description="Ketopantoate reductase N-terminal" evidence="13">
    <location>
        <begin position="9"/>
        <end position="152"/>
    </location>
</feature>
<dbReference type="Gene3D" id="3.40.50.720">
    <property type="entry name" value="NAD(P)-binding Rossmann-like Domain"/>
    <property type="match status" value="1"/>
</dbReference>
<keyword evidence="16" id="KW-1185">Reference proteome</keyword>
<proteinExistence type="inferred from homology"/>
<evidence type="ECO:0000256" key="10">
    <source>
        <dbReference type="ARBA" id="ARBA00048793"/>
    </source>
</evidence>
<dbReference type="PANTHER" id="PTHR43765">
    <property type="entry name" value="2-DEHYDROPANTOATE 2-REDUCTASE-RELATED"/>
    <property type="match status" value="1"/>
</dbReference>
<dbReference type="InterPro" id="IPR013328">
    <property type="entry name" value="6PGD_dom2"/>
</dbReference>
<keyword evidence="12" id="KW-0812">Transmembrane</keyword>
<dbReference type="GO" id="GO:0015940">
    <property type="term" value="P:pantothenate biosynthetic process"/>
    <property type="evidence" value="ECO:0007669"/>
    <property type="project" value="UniProtKB-UniPathway"/>
</dbReference>
<dbReference type="GO" id="GO:0008677">
    <property type="term" value="F:2-dehydropantoate 2-reductase activity"/>
    <property type="evidence" value="ECO:0007669"/>
    <property type="project" value="UniProtKB-EC"/>
</dbReference>
<organism evidence="15 16">
    <name type="scientific">Cytobacillus kochii</name>
    <dbReference type="NCBI Taxonomy" id="859143"/>
    <lineage>
        <taxon>Bacteria</taxon>
        <taxon>Bacillati</taxon>
        <taxon>Bacillota</taxon>
        <taxon>Bacilli</taxon>
        <taxon>Bacillales</taxon>
        <taxon>Bacillaceae</taxon>
        <taxon>Cytobacillus</taxon>
    </lineage>
</organism>
<evidence type="ECO:0000256" key="7">
    <source>
        <dbReference type="ARBA" id="ARBA00022857"/>
    </source>
</evidence>
<keyword evidence="6 11" id="KW-0566">Pantothenate biosynthesis</keyword>
<dbReference type="Pfam" id="PF08546">
    <property type="entry name" value="ApbA_C"/>
    <property type="match status" value="1"/>
</dbReference>
<dbReference type="EC" id="1.1.1.169" evidence="4 11"/>
<reference evidence="15 16" key="1">
    <citation type="submission" date="2017-08" db="EMBL/GenBank/DDBJ databases">
        <title>Complete Genome Sequence of Bacillus kochii Oregon-R-modENCODE STRAIN BDGP4, isolated from Drosophila melanogaster gut.</title>
        <authorList>
            <person name="Wan K.H."/>
            <person name="Yu C."/>
            <person name="Park S."/>
            <person name="Hammonds A.S."/>
            <person name="Booth B.W."/>
            <person name="Celniker S.E."/>
        </authorList>
    </citation>
    <scope>NUCLEOTIDE SEQUENCE [LARGE SCALE GENOMIC DNA]</scope>
    <source>
        <strain evidence="15 16">BDGP4</strain>
    </source>
</reference>
<dbReference type="InterPro" id="IPR050838">
    <property type="entry name" value="Ketopantoate_reductase"/>
</dbReference>
<dbReference type="UniPathway" id="UPA00028">
    <property type="reaction ID" value="UER00004"/>
</dbReference>
<dbReference type="Pfam" id="PF02558">
    <property type="entry name" value="ApbA"/>
    <property type="match status" value="1"/>
</dbReference>
<evidence type="ECO:0000256" key="2">
    <source>
        <dbReference type="ARBA" id="ARBA00004994"/>
    </source>
</evidence>
<evidence type="ECO:0000256" key="4">
    <source>
        <dbReference type="ARBA" id="ARBA00013014"/>
    </source>
</evidence>
<gene>
    <name evidence="15" type="ORF">CKF48_01130</name>
</gene>
<keyword evidence="12" id="KW-1133">Transmembrane helix</keyword>
<sequence length="304" mass="34566">MSEVIMMKIGIIGGGSIGLLYAFYLNKQHEVTLYVRSDEQKDIISLEGIFLNKKENRRNERIHVEYIHNWKGQDEITFVAVKEYHLDTLLATLSIHTKTLFIFLQNGMGHLEKLERLKNQQVYIGTVEHGALKVNKNEVNHTGLGVTKLAPLTENAEPIQLSNVMANSEDFPFMLYQNYEDIMLKKLVANAVINPLTAILKIRNGLLIEDPSYFKVFKILFTEVTAALSIKDSQEIEAYVVSICRKTAHNQSSMFKDIVEGRKTEVDAIVGYCLTQANKNQESVPLLTSCYFMIKGMEKKGEKD</sequence>
<evidence type="ECO:0000256" key="5">
    <source>
        <dbReference type="ARBA" id="ARBA00019465"/>
    </source>
</evidence>
<feature type="transmembrane region" description="Helical" evidence="12">
    <location>
        <begin position="6"/>
        <end position="26"/>
    </location>
</feature>
<dbReference type="InterPro" id="IPR003710">
    <property type="entry name" value="ApbA"/>
</dbReference>
<dbReference type="InterPro" id="IPR036291">
    <property type="entry name" value="NAD(P)-bd_dom_sf"/>
</dbReference>
<dbReference type="GO" id="GO:0005737">
    <property type="term" value="C:cytoplasm"/>
    <property type="evidence" value="ECO:0007669"/>
    <property type="project" value="TreeGrafter"/>
</dbReference>
<keyword evidence="12" id="KW-0472">Membrane</keyword>
<dbReference type="EMBL" id="CP022983">
    <property type="protein sequence ID" value="ASV66049.1"/>
    <property type="molecule type" value="Genomic_DNA"/>
</dbReference>
<evidence type="ECO:0000256" key="11">
    <source>
        <dbReference type="RuleBase" id="RU362068"/>
    </source>
</evidence>
<name>A0A248TD25_9BACI</name>
<dbReference type="SUPFAM" id="SSF48179">
    <property type="entry name" value="6-phosphogluconate dehydrogenase C-terminal domain-like"/>
    <property type="match status" value="1"/>
</dbReference>
<dbReference type="NCBIfam" id="TIGR00745">
    <property type="entry name" value="apbA_panE"/>
    <property type="match status" value="1"/>
</dbReference>
<dbReference type="InterPro" id="IPR013752">
    <property type="entry name" value="KPA_reductase"/>
</dbReference>
<comment type="similarity">
    <text evidence="3 11">Belongs to the ketopantoate reductase family.</text>
</comment>
<dbReference type="SUPFAM" id="SSF51735">
    <property type="entry name" value="NAD(P)-binding Rossmann-fold domains"/>
    <property type="match status" value="1"/>
</dbReference>
<evidence type="ECO:0000313" key="15">
    <source>
        <dbReference type="EMBL" id="ASV66049.1"/>
    </source>
</evidence>
<evidence type="ECO:0000256" key="8">
    <source>
        <dbReference type="ARBA" id="ARBA00023002"/>
    </source>
</evidence>
<comment type="function">
    <text evidence="1 11">Catalyzes the NADPH-dependent reduction of ketopantoate into pantoic acid.</text>
</comment>
<dbReference type="InterPro" id="IPR008927">
    <property type="entry name" value="6-PGluconate_DH-like_C_sf"/>
</dbReference>
<evidence type="ECO:0000256" key="3">
    <source>
        <dbReference type="ARBA" id="ARBA00007870"/>
    </source>
</evidence>
<accession>A0A248TD25</accession>
<comment type="pathway">
    <text evidence="2 11">Cofactor biosynthesis; (R)-pantothenate biosynthesis; (R)-pantoate from 3-methyl-2-oxobutanoate: step 2/2.</text>
</comment>
<dbReference type="InterPro" id="IPR013332">
    <property type="entry name" value="KPR_N"/>
</dbReference>
<evidence type="ECO:0000259" key="13">
    <source>
        <dbReference type="Pfam" id="PF02558"/>
    </source>
</evidence>
<dbReference type="Gene3D" id="1.10.1040.10">
    <property type="entry name" value="N-(1-d-carboxylethyl)-l-norvaline Dehydrogenase, domain 2"/>
    <property type="match status" value="1"/>
</dbReference>
<comment type="catalytic activity">
    <reaction evidence="10 11">
        <text>(R)-pantoate + NADP(+) = 2-dehydropantoate + NADPH + H(+)</text>
        <dbReference type="Rhea" id="RHEA:16233"/>
        <dbReference type="ChEBI" id="CHEBI:11561"/>
        <dbReference type="ChEBI" id="CHEBI:15378"/>
        <dbReference type="ChEBI" id="CHEBI:15980"/>
        <dbReference type="ChEBI" id="CHEBI:57783"/>
        <dbReference type="ChEBI" id="CHEBI:58349"/>
        <dbReference type="EC" id="1.1.1.169"/>
    </reaction>
</comment>
<feature type="domain" description="Ketopantoate reductase C-terminal" evidence="14">
    <location>
        <begin position="179"/>
        <end position="298"/>
    </location>
</feature>
<dbReference type="RefSeq" id="WP_095369624.1">
    <property type="nucleotide sequence ID" value="NZ_CP022983.1"/>
</dbReference>
<dbReference type="KEGG" id="bko:CKF48_01130"/>
<evidence type="ECO:0000256" key="1">
    <source>
        <dbReference type="ARBA" id="ARBA00002919"/>
    </source>
</evidence>
<evidence type="ECO:0000256" key="6">
    <source>
        <dbReference type="ARBA" id="ARBA00022655"/>
    </source>
</evidence>
<evidence type="ECO:0000256" key="9">
    <source>
        <dbReference type="ARBA" id="ARBA00032024"/>
    </source>
</evidence>
<dbReference type="Proteomes" id="UP000215137">
    <property type="component" value="Chromosome"/>
</dbReference>
<dbReference type="GO" id="GO:0050661">
    <property type="term" value="F:NADP binding"/>
    <property type="evidence" value="ECO:0007669"/>
    <property type="project" value="TreeGrafter"/>
</dbReference>
<evidence type="ECO:0000313" key="16">
    <source>
        <dbReference type="Proteomes" id="UP000215137"/>
    </source>
</evidence>
<keyword evidence="7 11" id="KW-0521">NADP</keyword>
<evidence type="ECO:0000256" key="12">
    <source>
        <dbReference type="SAM" id="Phobius"/>
    </source>
</evidence>
<dbReference type="OrthoDB" id="9800163at2"/>